<comment type="caution">
    <text evidence="1">The sequence shown here is derived from an EMBL/GenBank/DDBJ whole genome shotgun (WGS) entry which is preliminary data.</text>
</comment>
<sequence>MSLSHRYRNFGGAKADPDVPGDVSADGLEDEKLAAFEKGYQAGWDDAVKAQADTTAKISADLGQNLQDMAFTYHEALSKLTVSIEPIMAEIVEKLLPEFVKKALGAHIVEQICQMIKDNAEQPVEIVVAPANVETVQELAQGKISSPFEIVAEASLGDGQAFVRIGSAERSVDIDTVIAGISEAMTAFFHEADQENENG</sequence>
<dbReference type="GO" id="GO:0005524">
    <property type="term" value="F:ATP binding"/>
    <property type="evidence" value="ECO:0007669"/>
    <property type="project" value="UniProtKB-KW"/>
</dbReference>
<keyword evidence="1" id="KW-0547">Nucleotide-binding</keyword>
<proteinExistence type="predicted"/>
<evidence type="ECO:0000313" key="1">
    <source>
        <dbReference type="EMBL" id="MBW4706992.1"/>
    </source>
</evidence>
<gene>
    <name evidence="1" type="ORF">KX928_04235</name>
</gene>
<dbReference type="AlphaFoldDB" id="A0A9X1K1Y1"/>
<dbReference type="Proteomes" id="UP001138661">
    <property type="component" value="Unassembled WGS sequence"/>
</dbReference>
<name>A0A9X1K1Y1_9RHOB</name>
<dbReference type="EMBL" id="JAHXDN010000001">
    <property type="protein sequence ID" value="MBW4706992.1"/>
    <property type="molecule type" value="Genomic_DNA"/>
</dbReference>
<reference evidence="1" key="1">
    <citation type="submission" date="2021-07" db="EMBL/GenBank/DDBJ databases">
        <title>Roseobacter insulae sp. nov., isolated from a tidal flat.</title>
        <authorList>
            <person name="Park S."/>
            <person name="Yoon J.-H."/>
        </authorList>
    </citation>
    <scope>NUCLEOTIDE SEQUENCE</scope>
    <source>
        <strain evidence="1">YSTF-M11</strain>
    </source>
</reference>
<protein>
    <submittedName>
        <fullName evidence="1">ABC transporter ATP-binding protein</fullName>
    </submittedName>
</protein>
<keyword evidence="1" id="KW-0067">ATP-binding</keyword>
<accession>A0A9X1K1Y1</accession>
<keyword evidence="2" id="KW-1185">Reference proteome</keyword>
<organism evidence="1 2">
    <name type="scientific">Roseobacter insulae</name>
    <dbReference type="NCBI Taxonomy" id="2859783"/>
    <lineage>
        <taxon>Bacteria</taxon>
        <taxon>Pseudomonadati</taxon>
        <taxon>Pseudomonadota</taxon>
        <taxon>Alphaproteobacteria</taxon>
        <taxon>Rhodobacterales</taxon>
        <taxon>Roseobacteraceae</taxon>
        <taxon>Roseobacter</taxon>
    </lineage>
</organism>
<evidence type="ECO:0000313" key="2">
    <source>
        <dbReference type="Proteomes" id="UP001138661"/>
    </source>
</evidence>